<sequence length="390" mass="40063">MQPVALSLTLILGAMSAFGPLATDMYLPAFPVIRLGLGTDAGAVQRTLAAFFAGMALAQLVYGPLADRFGRKPPAMVGLAIFTAGSLGCALTSDIDWFTAWRFVQGIGGCAGMVMARAIVRDLTQGSASVRLMSQLMLVSGMAPILAPSIGSALLTVADWRAIFWVLALYSAGLAVVVWLGLRESLPAERRRKDGLGGVLQVYARLLGNRHFLGHALSGALPAAGMFAYIGGSPFVFMDLHGVAPAHYGMFFGLNAFGIMLVAQVNARFARRIAPERALTLVLGFMAVVGLLLLGVAATGAGGFPAIAALLFCYVACIGATMPLATTVAMAPQGRVAGSASALIGTLQFGLGALAGWMVGALHDGTAVPMALGVALAGVGGLLAKTLLAR</sequence>
<comment type="subcellular location">
    <subcellularLocation>
        <location evidence="8">Cell inner membrane</location>
        <topology evidence="8">Multi-pass membrane protein</topology>
    </subcellularLocation>
    <subcellularLocation>
        <location evidence="1">Cell membrane</location>
        <topology evidence="1">Multi-pass membrane protein</topology>
    </subcellularLocation>
</comment>
<dbReference type="CDD" id="cd17320">
    <property type="entry name" value="MFS_MdfA_MDR_like"/>
    <property type="match status" value="1"/>
</dbReference>
<dbReference type="SUPFAM" id="SSF103473">
    <property type="entry name" value="MFS general substrate transporter"/>
    <property type="match status" value="1"/>
</dbReference>
<dbReference type="Proteomes" id="UP000600101">
    <property type="component" value="Unassembled WGS sequence"/>
</dbReference>
<proteinExistence type="inferred from homology"/>
<dbReference type="InterPro" id="IPR020846">
    <property type="entry name" value="MFS_dom"/>
</dbReference>
<dbReference type="AlphaFoldDB" id="A0A9X0R185"/>
<dbReference type="GO" id="GO:0042910">
    <property type="term" value="F:xenobiotic transmembrane transporter activity"/>
    <property type="evidence" value="ECO:0007669"/>
    <property type="project" value="InterPro"/>
</dbReference>
<evidence type="ECO:0000256" key="7">
    <source>
        <dbReference type="ARBA" id="ARBA00023136"/>
    </source>
</evidence>
<feature type="transmembrane region" description="Helical" evidence="8">
    <location>
        <begin position="250"/>
        <end position="267"/>
    </location>
</feature>
<dbReference type="EMBL" id="JACOMF010000035">
    <property type="protein sequence ID" value="MBC4017789.1"/>
    <property type="molecule type" value="Genomic_DNA"/>
</dbReference>
<feature type="transmembrane region" description="Helical" evidence="8">
    <location>
        <begin position="46"/>
        <end position="63"/>
    </location>
</feature>
<gene>
    <name evidence="10" type="ORF">H7965_21020</name>
</gene>
<organism evidence="10 11">
    <name type="scientific">Siccirubricoccus deserti</name>
    <dbReference type="NCBI Taxonomy" id="2013562"/>
    <lineage>
        <taxon>Bacteria</taxon>
        <taxon>Pseudomonadati</taxon>
        <taxon>Pseudomonadota</taxon>
        <taxon>Alphaproteobacteria</taxon>
        <taxon>Acetobacterales</taxon>
        <taxon>Roseomonadaceae</taxon>
        <taxon>Siccirubricoccus</taxon>
    </lineage>
</organism>
<evidence type="ECO:0000259" key="9">
    <source>
        <dbReference type="PROSITE" id="PS50850"/>
    </source>
</evidence>
<feature type="transmembrane region" description="Helical" evidence="8">
    <location>
        <begin position="279"/>
        <end position="298"/>
    </location>
</feature>
<name>A0A9X0R185_9PROT</name>
<dbReference type="InterPro" id="IPR011701">
    <property type="entry name" value="MFS"/>
</dbReference>
<evidence type="ECO:0000256" key="2">
    <source>
        <dbReference type="ARBA" id="ARBA00006236"/>
    </source>
</evidence>
<dbReference type="GO" id="GO:0015385">
    <property type="term" value="F:sodium:proton antiporter activity"/>
    <property type="evidence" value="ECO:0007669"/>
    <property type="project" value="TreeGrafter"/>
</dbReference>
<evidence type="ECO:0000256" key="8">
    <source>
        <dbReference type="RuleBase" id="RU365088"/>
    </source>
</evidence>
<keyword evidence="8" id="KW-0997">Cell inner membrane</keyword>
<evidence type="ECO:0000313" key="11">
    <source>
        <dbReference type="Proteomes" id="UP000600101"/>
    </source>
</evidence>
<keyword evidence="7 8" id="KW-0472">Membrane</keyword>
<feature type="transmembrane region" description="Helical" evidence="8">
    <location>
        <begin position="75"/>
        <end position="93"/>
    </location>
</feature>
<evidence type="ECO:0000256" key="4">
    <source>
        <dbReference type="ARBA" id="ARBA00022475"/>
    </source>
</evidence>
<feature type="transmembrane region" description="Helical" evidence="8">
    <location>
        <begin position="132"/>
        <end position="156"/>
    </location>
</feature>
<feature type="transmembrane region" description="Helical" evidence="8">
    <location>
        <begin position="304"/>
        <end position="324"/>
    </location>
</feature>
<feature type="transmembrane region" description="Helical" evidence="8">
    <location>
        <begin position="212"/>
        <end position="230"/>
    </location>
</feature>
<dbReference type="PROSITE" id="PS50850">
    <property type="entry name" value="MFS"/>
    <property type="match status" value="1"/>
</dbReference>
<evidence type="ECO:0000256" key="5">
    <source>
        <dbReference type="ARBA" id="ARBA00022692"/>
    </source>
</evidence>
<dbReference type="FunFam" id="1.20.1720.10:FF:000005">
    <property type="entry name" value="Bcr/CflA family efflux transporter"/>
    <property type="match status" value="1"/>
</dbReference>
<feature type="transmembrane region" description="Helical" evidence="8">
    <location>
        <begin position="162"/>
        <end position="182"/>
    </location>
</feature>
<keyword evidence="3 8" id="KW-0813">Transport</keyword>
<feature type="transmembrane region" description="Helical" evidence="8">
    <location>
        <begin position="99"/>
        <end position="120"/>
    </location>
</feature>
<dbReference type="PANTHER" id="PTHR23502">
    <property type="entry name" value="MAJOR FACILITATOR SUPERFAMILY"/>
    <property type="match status" value="1"/>
</dbReference>
<keyword evidence="5 8" id="KW-0812">Transmembrane</keyword>
<keyword evidence="6 8" id="KW-1133">Transmembrane helix</keyword>
<evidence type="ECO:0000256" key="6">
    <source>
        <dbReference type="ARBA" id="ARBA00022989"/>
    </source>
</evidence>
<dbReference type="GO" id="GO:0005886">
    <property type="term" value="C:plasma membrane"/>
    <property type="evidence" value="ECO:0007669"/>
    <property type="project" value="UniProtKB-SubCell"/>
</dbReference>
<evidence type="ECO:0000256" key="3">
    <source>
        <dbReference type="ARBA" id="ARBA00022448"/>
    </source>
</evidence>
<evidence type="ECO:0000313" key="10">
    <source>
        <dbReference type="EMBL" id="MBC4017789.1"/>
    </source>
</evidence>
<dbReference type="PANTHER" id="PTHR23502:SF132">
    <property type="entry name" value="POLYAMINE TRANSPORTER 2-RELATED"/>
    <property type="match status" value="1"/>
</dbReference>
<keyword evidence="4" id="KW-1003">Cell membrane</keyword>
<comment type="similarity">
    <text evidence="2 8">Belongs to the major facilitator superfamily. Bcr/CmlA family.</text>
</comment>
<dbReference type="Gene3D" id="1.20.1720.10">
    <property type="entry name" value="Multidrug resistance protein D"/>
    <property type="match status" value="1"/>
</dbReference>
<dbReference type="GO" id="GO:1990961">
    <property type="term" value="P:xenobiotic detoxification by transmembrane export across the plasma membrane"/>
    <property type="evidence" value="ECO:0007669"/>
    <property type="project" value="InterPro"/>
</dbReference>
<dbReference type="InterPro" id="IPR036259">
    <property type="entry name" value="MFS_trans_sf"/>
</dbReference>
<dbReference type="NCBIfam" id="TIGR00710">
    <property type="entry name" value="efflux_Bcr_CflA"/>
    <property type="match status" value="1"/>
</dbReference>
<reference evidence="10" key="1">
    <citation type="submission" date="2020-08" db="EMBL/GenBank/DDBJ databases">
        <authorList>
            <person name="Hu Y."/>
            <person name="Nguyen S.V."/>
            <person name="Li F."/>
            <person name="Fanning S."/>
        </authorList>
    </citation>
    <scope>NUCLEOTIDE SEQUENCE</scope>
    <source>
        <strain evidence="10">SYSU D8009</strain>
    </source>
</reference>
<feature type="transmembrane region" description="Helical" evidence="8">
    <location>
        <begin position="366"/>
        <end position="388"/>
    </location>
</feature>
<comment type="caution">
    <text evidence="8">Lacks conserved residue(s) required for the propagation of feature annotation.</text>
</comment>
<accession>A0A9X0R185</accession>
<keyword evidence="11" id="KW-1185">Reference proteome</keyword>
<protein>
    <recommendedName>
        <fullName evidence="8">Bcr/CflA family efflux transporter</fullName>
    </recommendedName>
</protein>
<feature type="transmembrane region" description="Helical" evidence="8">
    <location>
        <begin position="336"/>
        <end position="360"/>
    </location>
</feature>
<comment type="caution">
    <text evidence="10">The sequence shown here is derived from an EMBL/GenBank/DDBJ whole genome shotgun (WGS) entry which is preliminary data.</text>
</comment>
<feature type="domain" description="Major facilitator superfamily (MFS) profile" evidence="9">
    <location>
        <begin position="5"/>
        <end position="390"/>
    </location>
</feature>
<dbReference type="Pfam" id="PF07690">
    <property type="entry name" value="MFS_1"/>
    <property type="match status" value="1"/>
</dbReference>
<evidence type="ECO:0000256" key="1">
    <source>
        <dbReference type="ARBA" id="ARBA00004651"/>
    </source>
</evidence>
<dbReference type="InterPro" id="IPR004812">
    <property type="entry name" value="Efflux_drug-R_Bcr/CmlA"/>
</dbReference>
<dbReference type="RefSeq" id="WP_186772547.1">
    <property type="nucleotide sequence ID" value="NZ_JACOMF010000035.1"/>
</dbReference>